<keyword evidence="3" id="KW-1185">Reference proteome</keyword>
<comment type="caution">
    <text evidence="2">The sequence shown here is derived from an EMBL/GenBank/DDBJ whole genome shotgun (WGS) entry which is preliminary data.</text>
</comment>
<name>A0A151MYC5_ALLMI</name>
<accession>A0A151MYC5</accession>
<feature type="compositionally biased region" description="Basic and acidic residues" evidence="1">
    <location>
        <begin position="30"/>
        <end position="40"/>
    </location>
</feature>
<gene>
    <name evidence="2" type="ORF">Y1Q_0018035</name>
</gene>
<organism evidence="2 3">
    <name type="scientific">Alligator mississippiensis</name>
    <name type="common">American alligator</name>
    <dbReference type="NCBI Taxonomy" id="8496"/>
    <lineage>
        <taxon>Eukaryota</taxon>
        <taxon>Metazoa</taxon>
        <taxon>Chordata</taxon>
        <taxon>Craniata</taxon>
        <taxon>Vertebrata</taxon>
        <taxon>Euteleostomi</taxon>
        <taxon>Archelosauria</taxon>
        <taxon>Archosauria</taxon>
        <taxon>Crocodylia</taxon>
        <taxon>Alligatoridae</taxon>
        <taxon>Alligatorinae</taxon>
        <taxon>Alligator</taxon>
    </lineage>
</organism>
<feature type="region of interest" description="Disordered" evidence="1">
    <location>
        <begin position="1"/>
        <end position="49"/>
    </location>
</feature>
<evidence type="ECO:0000313" key="3">
    <source>
        <dbReference type="Proteomes" id="UP000050525"/>
    </source>
</evidence>
<evidence type="ECO:0000256" key="1">
    <source>
        <dbReference type="SAM" id="MobiDB-lite"/>
    </source>
</evidence>
<protein>
    <submittedName>
        <fullName evidence="2">Uncharacterized protein</fullName>
    </submittedName>
</protein>
<dbReference type="AlphaFoldDB" id="A0A151MYC5"/>
<sequence length="66" mass="7113">MAPAPPLRPAGRGLQPVPEWEPGGAGSARLPERGAERGAARQDGPGRGTYKRWLIAWQTVKQIPDE</sequence>
<dbReference type="Proteomes" id="UP000050525">
    <property type="component" value="Unassembled WGS sequence"/>
</dbReference>
<dbReference type="EMBL" id="AKHW03004704">
    <property type="protein sequence ID" value="KYO29419.1"/>
    <property type="molecule type" value="Genomic_DNA"/>
</dbReference>
<reference evidence="2 3" key="1">
    <citation type="journal article" date="2012" name="Genome Biol.">
        <title>Sequencing three crocodilian genomes to illuminate the evolution of archosaurs and amniotes.</title>
        <authorList>
            <person name="St John J.A."/>
            <person name="Braun E.L."/>
            <person name="Isberg S.R."/>
            <person name="Miles L.G."/>
            <person name="Chong A.Y."/>
            <person name="Gongora J."/>
            <person name="Dalzell P."/>
            <person name="Moran C."/>
            <person name="Bed'hom B."/>
            <person name="Abzhanov A."/>
            <person name="Burgess S.C."/>
            <person name="Cooksey A.M."/>
            <person name="Castoe T.A."/>
            <person name="Crawford N.G."/>
            <person name="Densmore L.D."/>
            <person name="Drew J.C."/>
            <person name="Edwards S.V."/>
            <person name="Faircloth B.C."/>
            <person name="Fujita M.K."/>
            <person name="Greenwold M.J."/>
            <person name="Hoffmann F.G."/>
            <person name="Howard J.M."/>
            <person name="Iguchi T."/>
            <person name="Janes D.E."/>
            <person name="Khan S.Y."/>
            <person name="Kohno S."/>
            <person name="de Koning A.J."/>
            <person name="Lance S.L."/>
            <person name="McCarthy F.M."/>
            <person name="McCormack J.E."/>
            <person name="Merchant M.E."/>
            <person name="Peterson D.G."/>
            <person name="Pollock D.D."/>
            <person name="Pourmand N."/>
            <person name="Raney B.J."/>
            <person name="Roessler K.A."/>
            <person name="Sanford J.R."/>
            <person name="Sawyer R.H."/>
            <person name="Schmidt C.J."/>
            <person name="Triplett E.W."/>
            <person name="Tuberville T.D."/>
            <person name="Venegas-Anaya M."/>
            <person name="Howard J.T."/>
            <person name="Jarvis E.D."/>
            <person name="Guillette L.J.Jr."/>
            <person name="Glenn T.C."/>
            <person name="Green R.E."/>
            <person name="Ray D.A."/>
        </authorList>
    </citation>
    <scope>NUCLEOTIDE SEQUENCE [LARGE SCALE GENOMIC DNA]</scope>
    <source>
        <strain evidence="2">KSC_2009_1</strain>
    </source>
</reference>
<proteinExistence type="predicted"/>
<evidence type="ECO:0000313" key="2">
    <source>
        <dbReference type="EMBL" id="KYO29419.1"/>
    </source>
</evidence>